<evidence type="ECO:0000256" key="1">
    <source>
        <dbReference type="SAM" id="MobiDB-lite"/>
    </source>
</evidence>
<accession>A0ABP7FXU9</accession>
<evidence type="ECO:0000313" key="2">
    <source>
        <dbReference type="EMBL" id="GAA3751245.1"/>
    </source>
</evidence>
<comment type="caution">
    <text evidence="2">The sequence shown here is derived from an EMBL/GenBank/DDBJ whole genome shotgun (WGS) entry which is preliminary data.</text>
</comment>
<gene>
    <name evidence="2" type="ORF">GCM10022402_32920</name>
</gene>
<name>A0ABP7FXU9_9ACTN</name>
<dbReference type="RefSeq" id="WP_344972788.1">
    <property type="nucleotide sequence ID" value="NZ_BAABDD010000016.1"/>
</dbReference>
<protein>
    <submittedName>
        <fullName evidence="2">Uncharacterized protein</fullName>
    </submittedName>
</protein>
<organism evidence="2 3">
    <name type="scientific">Salinactinospora qingdaonensis</name>
    <dbReference type="NCBI Taxonomy" id="702744"/>
    <lineage>
        <taxon>Bacteria</taxon>
        <taxon>Bacillati</taxon>
        <taxon>Actinomycetota</taxon>
        <taxon>Actinomycetes</taxon>
        <taxon>Streptosporangiales</taxon>
        <taxon>Nocardiopsidaceae</taxon>
        <taxon>Salinactinospora</taxon>
    </lineage>
</organism>
<dbReference type="EMBL" id="BAABDD010000016">
    <property type="protein sequence ID" value="GAA3751245.1"/>
    <property type="molecule type" value="Genomic_DNA"/>
</dbReference>
<feature type="region of interest" description="Disordered" evidence="1">
    <location>
        <begin position="53"/>
        <end position="75"/>
    </location>
</feature>
<reference evidence="3" key="1">
    <citation type="journal article" date="2019" name="Int. J. Syst. Evol. Microbiol.">
        <title>The Global Catalogue of Microorganisms (GCM) 10K type strain sequencing project: providing services to taxonomists for standard genome sequencing and annotation.</title>
        <authorList>
            <consortium name="The Broad Institute Genomics Platform"/>
            <consortium name="The Broad Institute Genome Sequencing Center for Infectious Disease"/>
            <person name="Wu L."/>
            <person name="Ma J."/>
        </authorList>
    </citation>
    <scope>NUCLEOTIDE SEQUENCE [LARGE SCALE GENOMIC DNA]</scope>
    <source>
        <strain evidence="3">JCM 17137</strain>
    </source>
</reference>
<sequence>MRDPREDEQVCHLRRVADALVVGTQERALWLGEVRQTSLALLTHLADQYGNACTHPRPDATPARGWPGTPRGHTQAWPCIRPEGHSGIHVDATGHAWQPCQKGETS</sequence>
<evidence type="ECO:0000313" key="3">
    <source>
        <dbReference type="Proteomes" id="UP001500908"/>
    </source>
</evidence>
<proteinExistence type="predicted"/>
<keyword evidence="3" id="KW-1185">Reference proteome</keyword>
<dbReference type="Proteomes" id="UP001500908">
    <property type="component" value="Unassembled WGS sequence"/>
</dbReference>